<accession>A0A1E8GP79</accession>
<dbReference type="InterPro" id="IPR001466">
    <property type="entry name" value="Beta-lactam-related"/>
</dbReference>
<dbReference type="SUPFAM" id="SSF56601">
    <property type="entry name" value="beta-lactamase/transpeptidase-like"/>
    <property type="match status" value="1"/>
</dbReference>
<gene>
    <name evidence="3" type="ORF">BG261_10580</name>
</gene>
<evidence type="ECO:0000259" key="2">
    <source>
        <dbReference type="Pfam" id="PF00144"/>
    </source>
</evidence>
<dbReference type="Gene3D" id="3.40.710.10">
    <property type="entry name" value="DD-peptidase/beta-lactamase superfamily"/>
    <property type="match status" value="1"/>
</dbReference>
<name>A0A1E8GP79_9LACT</name>
<dbReference type="PANTHER" id="PTHR43283:SF11">
    <property type="entry name" value="BETA-LACTAMASE-RELATED DOMAIN-CONTAINING PROTEIN"/>
    <property type="match status" value="1"/>
</dbReference>
<evidence type="ECO:0000313" key="4">
    <source>
        <dbReference type="Proteomes" id="UP000178622"/>
    </source>
</evidence>
<dbReference type="Proteomes" id="UP000178622">
    <property type="component" value="Unassembled WGS sequence"/>
</dbReference>
<dbReference type="AlphaFoldDB" id="A0A1E8GP79"/>
<proteinExistence type="predicted"/>
<dbReference type="InterPro" id="IPR050789">
    <property type="entry name" value="Diverse_Enzym_Activities"/>
</dbReference>
<sequence>MQETIKKIEEYIASGVFPGASFATIDGNITHRYFLGNQQVKPFQKFTRPNLIYDLASVSKVVGVGTIIIRDYFRGNIDIYKSLKDYYPAFHDDKLKVVEFLTHTTGVDPYIENRDSLNAQELKQAMNNISIAPDKKFKYTDVNFLLLGFMLEEIYGKNLKDIIHEEVFVPFEMSETSYGPVENAVLTSLDIPRGQIHDPKARLLGVHAGSAGIFSSLVDLEKFVRNYLFNESYFLDNIEKLNENFSMQNKERSLAWDLRNGWLLHTGYTGTFILINLKKKKAIIFLSNRVHLKDERAKWIEDRDLLIDIMINEL</sequence>
<dbReference type="RefSeq" id="WP_070791756.1">
    <property type="nucleotide sequence ID" value="NZ_MKIR01000004.1"/>
</dbReference>
<protein>
    <submittedName>
        <fullName evidence="3">Serine hydrolase</fullName>
    </submittedName>
</protein>
<dbReference type="OrthoDB" id="9803467at2"/>
<comment type="caution">
    <text evidence="3">The sequence shown here is derived from an EMBL/GenBank/DDBJ whole genome shotgun (WGS) entry which is preliminary data.</text>
</comment>
<reference evidence="4" key="1">
    <citation type="submission" date="2016-09" db="EMBL/GenBank/DDBJ databases">
        <title>Draft genome sequence of a novel species of the family Streptococcaceae isolated from flowers.</title>
        <authorList>
            <person name="Chuah L.-O."/>
            <person name="Yap K.-P."/>
            <person name="Thong K.L."/>
            <person name="Liong M.T."/>
            <person name="Ahmad R."/>
            <person name="Rusul G."/>
        </authorList>
    </citation>
    <scope>NUCLEOTIDE SEQUENCE [LARGE SCALE GENOMIC DNA]</scope>
    <source>
        <strain evidence="4">DF1</strain>
    </source>
</reference>
<dbReference type="STRING" id="1859473.BG261_10580"/>
<keyword evidence="1 3" id="KW-0378">Hydrolase</keyword>
<organism evidence="3 4">
    <name type="scientific">Floricoccus tropicus</name>
    <dbReference type="NCBI Taxonomy" id="1859473"/>
    <lineage>
        <taxon>Bacteria</taxon>
        <taxon>Bacillati</taxon>
        <taxon>Bacillota</taxon>
        <taxon>Bacilli</taxon>
        <taxon>Lactobacillales</taxon>
        <taxon>Streptococcaceae</taxon>
        <taxon>Floricoccus</taxon>
    </lineage>
</organism>
<evidence type="ECO:0000256" key="1">
    <source>
        <dbReference type="ARBA" id="ARBA00022801"/>
    </source>
</evidence>
<dbReference type="InterPro" id="IPR012338">
    <property type="entry name" value="Beta-lactam/transpept-like"/>
</dbReference>
<feature type="domain" description="Beta-lactamase-related" evidence="2">
    <location>
        <begin position="6"/>
        <end position="304"/>
    </location>
</feature>
<dbReference type="Pfam" id="PF00144">
    <property type="entry name" value="Beta-lactamase"/>
    <property type="match status" value="1"/>
</dbReference>
<keyword evidence="4" id="KW-1185">Reference proteome</keyword>
<dbReference type="GO" id="GO:0016787">
    <property type="term" value="F:hydrolase activity"/>
    <property type="evidence" value="ECO:0007669"/>
    <property type="project" value="UniProtKB-KW"/>
</dbReference>
<dbReference type="EMBL" id="MKIR01000004">
    <property type="protein sequence ID" value="OFI50080.1"/>
    <property type="molecule type" value="Genomic_DNA"/>
</dbReference>
<dbReference type="PANTHER" id="PTHR43283">
    <property type="entry name" value="BETA-LACTAMASE-RELATED"/>
    <property type="match status" value="1"/>
</dbReference>
<evidence type="ECO:0000313" key="3">
    <source>
        <dbReference type="EMBL" id="OFI50080.1"/>
    </source>
</evidence>